<proteinExistence type="predicted"/>
<dbReference type="AlphaFoldDB" id="A0AAF0V0Y9"/>
<accession>A0AAF0V0Y9</accession>
<name>A0AAF0V0Y9_SOLVR</name>
<reference evidence="1" key="1">
    <citation type="submission" date="2023-08" db="EMBL/GenBank/DDBJ databases">
        <title>A de novo genome assembly of Solanum verrucosum Schlechtendal, a Mexican diploid species geographically isolated from the other diploid A-genome species in potato relatives.</title>
        <authorList>
            <person name="Hosaka K."/>
        </authorList>
    </citation>
    <scope>NUCLEOTIDE SEQUENCE</scope>
    <source>
        <tissue evidence="1">Young leaves</tissue>
    </source>
</reference>
<dbReference type="EMBL" id="CP133622">
    <property type="protein sequence ID" value="WMV56082.1"/>
    <property type="molecule type" value="Genomic_DNA"/>
</dbReference>
<dbReference type="Proteomes" id="UP001234989">
    <property type="component" value="Chromosome 11"/>
</dbReference>
<evidence type="ECO:0000313" key="1">
    <source>
        <dbReference type="EMBL" id="WMV56082.1"/>
    </source>
</evidence>
<sequence length="106" mass="11577">MLEVSSSKSLASESKGFAFWVELVAPACLVWVTSPMWFASYCIGAGVLPCAHPKGSGCRQSLLLNSWLTTVYIPKKESSIEFAHLWNKAVDQAFGPLIKVLGSRGW</sequence>
<organism evidence="1 2">
    <name type="scientific">Solanum verrucosum</name>
    <dbReference type="NCBI Taxonomy" id="315347"/>
    <lineage>
        <taxon>Eukaryota</taxon>
        <taxon>Viridiplantae</taxon>
        <taxon>Streptophyta</taxon>
        <taxon>Embryophyta</taxon>
        <taxon>Tracheophyta</taxon>
        <taxon>Spermatophyta</taxon>
        <taxon>Magnoliopsida</taxon>
        <taxon>eudicotyledons</taxon>
        <taxon>Gunneridae</taxon>
        <taxon>Pentapetalae</taxon>
        <taxon>asterids</taxon>
        <taxon>lamiids</taxon>
        <taxon>Solanales</taxon>
        <taxon>Solanaceae</taxon>
        <taxon>Solanoideae</taxon>
        <taxon>Solaneae</taxon>
        <taxon>Solanum</taxon>
    </lineage>
</organism>
<protein>
    <submittedName>
        <fullName evidence="1">Uncharacterized protein</fullName>
    </submittedName>
</protein>
<evidence type="ECO:0000313" key="2">
    <source>
        <dbReference type="Proteomes" id="UP001234989"/>
    </source>
</evidence>
<gene>
    <name evidence="1" type="ORF">MTR67_049467</name>
</gene>
<keyword evidence="2" id="KW-1185">Reference proteome</keyword>